<protein>
    <recommendedName>
        <fullName evidence="5">NmrA-like domain-containing protein</fullName>
    </recommendedName>
</protein>
<evidence type="ECO:0000313" key="6">
    <source>
        <dbReference type="EnsemblProtists" id="AAC35663"/>
    </source>
</evidence>
<dbReference type="PANTHER" id="PTHR47128">
    <property type="match status" value="1"/>
</dbReference>
<keyword evidence="3" id="KW-0934">Plastid</keyword>
<reference evidence="7" key="2">
    <citation type="submission" date="2012-11" db="EMBL/GenBank/DDBJ databases">
        <authorList>
            <person name="Kuo A."/>
            <person name="Curtis B.A."/>
            <person name="Tanifuji G."/>
            <person name="Burki F."/>
            <person name="Gruber A."/>
            <person name="Irimia M."/>
            <person name="Maruyama S."/>
            <person name="Arias M.C."/>
            <person name="Ball S.G."/>
            <person name="Gile G.H."/>
            <person name="Hirakawa Y."/>
            <person name="Hopkins J.F."/>
            <person name="Rensing S.A."/>
            <person name="Schmutz J."/>
            <person name="Symeonidi A."/>
            <person name="Elias M."/>
            <person name="Eveleigh R.J."/>
            <person name="Herman E.K."/>
            <person name="Klute M.J."/>
            <person name="Nakayama T."/>
            <person name="Obornik M."/>
            <person name="Reyes-Prieto A."/>
            <person name="Armbrust E.V."/>
            <person name="Aves S.J."/>
            <person name="Beiko R.G."/>
            <person name="Coutinho P."/>
            <person name="Dacks J.B."/>
            <person name="Durnford D.G."/>
            <person name="Fast N.M."/>
            <person name="Green B.R."/>
            <person name="Grisdale C."/>
            <person name="Hempe F."/>
            <person name="Henrissat B."/>
            <person name="Hoppner M.P."/>
            <person name="Ishida K.-I."/>
            <person name="Kim E."/>
            <person name="Koreny L."/>
            <person name="Kroth P.G."/>
            <person name="Liu Y."/>
            <person name="Malik S.-B."/>
            <person name="Maier U.G."/>
            <person name="McRose D."/>
            <person name="Mock T."/>
            <person name="Neilson J.A."/>
            <person name="Onodera N.T."/>
            <person name="Poole A.M."/>
            <person name="Pritham E.J."/>
            <person name="Richards T.A."/>
            <person name="Rocap G."/>
            <person name="Roy S.W."/>
            <person name="Sarai C."/>
            <person name="Schaack S."/>
            <person name="Shirato S."/>
            <person name="Slamovits C.H."/>
            <person name="Spencer D.F."/>
            <person name="Suzuki S."/>
            <person name="Worden A.Z."/>
            <person name="Zauner S."/>
            <person name="Barry K."/>
            <person name="Bell C."/>
            <person name="Bharti A.K."/>
            <person name="Crow J.A."/>
            <person name="Grimwood J."/>
            <person name="Kramer R."/>
            <person name="Lindquist E."/>
            <person name="Lucas S."/>
            <person name="Salamov A."/>
            <person name="McFadden G.I."/>
            <person name="Lane C.E."/>
            <person name="Keeling P.J."/>
            <person name="Gray M.W."/>
            <person name="Grigoriev I.V."/>
            <person name="Archibald J.M."/>
        </authorList>
    </citation>
    <scope>NUCLEOTIDE SEQUENCE</scope>
    <source>
        <strain evidence="7">CCMP2712</strain>
    </source>
</reference>
<dbReference type="InterPro" id="IPR036291">
    <property type="entry name" value="NAD(P)-bd_dom_sf"/>
</dbReference>
<keyword evidence="4" id="KW-0604">Photosystem II</keyword>
<dbReference type="EMBL" id="AF041468">
    <property type="status" value="NOT_ANNOTATED_CDS"/>
    <property type="molecule type" value="Genomic_DNA"/>
</dbReference>
<dbReference type="Gene3D" id="3.40.50.720">
    <property type="entry name" value="NAD(P)-binding Rossmann-like Domain"/>
    <property type="match status" value="1"/>
</dbReference>
<comment type="subcellular location">
    <subcellularLocation>
        <location evidence="1">Plastid</location>
    </subcellularLocation>
</comment>
<dbReference type="InterPro" id="IPR008030">
    <property type="entry name" value="NmrA-like"/>
</dbReference>
<dbReference type="GO" id="GO:0009536">
    <property type="term" value="C:plastid"/>
    <property type="evidence" value="ECO:0007669"/>
    <property type="project" value="UniProtKB-SubCell"/>
</dbReference>
<evidence type="ECO:0000256" key="2">
    <source>
        <dbReference type="ARBA" id="ARBA00022531"/>
    </source>
</evidence>
<dbReference type="Proteomes" id="UP000011087">
    <property type="component" value="Unassembled WGS sequence"/>
</dbReference>
<evidence type="ECO:0000259" key="5">
    <source>
        <dbReference type="Pfam" id="PF05368"/>
    </source>
</evidence>
<keyword evidence="7" id="KW-1185">Reference proteome</keyword>
<dbReference type="GO" id="GO:0015979">
    <property type="term" value="P:photosynthesis"/>
    <property type="evidence" value="ECO:0007669"/>
    <property type="project" value="UniProtKB-KW"/>
</dbReference>
<dbReference type="OMA" id="AYMNTQD"/>
<dbReference type="EnsemblProtists" id="AAC35663">
    <property type="protein sequence ID" value="AAC35663"/>
    <property type="gene ID" value="EGPrGTG00000000137"/>
</dbReference>
<reference evidence="7" key="1">
    <citation type="journal article" date="2012" name="Nature">
        <title>Algal genomes reveal evolutionary mosaicism and the fate of nucleomorphs.</title>
        <authorList>
            <consortium name="DOE Joint Genome Institute"/>
            <person name="Curtis B.A."/>
            <person name="Tanifuji G."/>
            <person name="Burki F."/>
            <person name="Gruber A."/>
            <person name="Irimia M."/>
            <person name="Maruyama S."/>
            <person name="Arias M.C."/>
            <person name="Ball S.G."/>
            <person name="Gile G.H."/>
            <person name="Hirakawa Y."/>
            <person name="Hopkins J.F."/>
            <person name="Kuo A."/>
            <person name="Rensing S.A."/>
            <person name="Schmutz J."/>
            <person name="Symeonidi A."/>
            <person name="Elias M."/>
            <person name="Eveleigh R.J."/>
            <person name="Herman E.K."/>
            <person name="Klute M.J."/>
            <person name="Nakayama T."/>
            <person name="Obornik M."/>
            <person name="Reyes-Prieto A."/>
            <person name="Armbrust E.V."/>
            <person name="Aves S.J."/>
            <person name="Beiko R.G."/>
            <person name="Coutinho P."/>
            <person name="Dacks J.B."/>
            <person name="Durnford D.G."/>
            <person name="Fast N.M."/>
            <person name="Green B.R."/>
            <person name="Grisdale C.J."/>
            <person name="Hempel F."/>
            <person name="Henrissat B."/>
            <person name="Hoppner M.P."/>
            <person name="Ishida K."/>
            <person name="Kim E."/>
            <person name="Koreny L."/>
            <person name="Kroth P.G."/>
            <person name="Liu Y."/>
            <person name="Malik S.B."/>
            <person name="Maier U.G."/>
            <person name="McRose D."/>
            <person name="Mock T."/>
            <person name="Neilson J.A."/>
            <person name="Onodera N.T."/>
            <person name="Poole A.M."/>
            <person name="Pritham E.J."/>
            <person name="Richards T.A."/>
            <person name="Rocap G."/>
            <person name="Roy S.W."/>
            <person name="Sarai C."/>
            <person name="Schaack S."/>
            <person name="Shirato S."/>
            <person name="Slamovits C.H."/>
            <person name="Spencer D.F."/>
            <person name="Suzuki S."/>
            <person name="Worden A.Z."/>
            <person name="Zauner S."/>
            <person name="Barry K."/>
            <person name="Bell C."/>
            <person name="Bharti A.K."/>
            <person name="Crow J.A."/>
            <person name="Grimwood J."/>
            <person name="Kramer R."/>
            <person name="Lindquist E."/>
            <person name="Lucas S."/>
            <person name="Salamov A."/>
            <person name="McFadden G.I."/>
            <person name="Lane C.E."/>
            <person name="Keeling P.J."/>
            <person name="Gray M.W."/>
            <person name="Grigoriev I.V."/>
            <person name="Archibald J.M."/>
        </authorList>
    </citation>
    <scope>NUCLEOTIDE SEQUENCE</scope>
    <source>
        <strain evidence="7">CCMP2712</strain>
    </source>
</reference>
<evidence type="ECO:0000256" key="1">
    <source>
        <dbReference type="ARBA" id="ARBA00004474"/>
    </source>
</evidence>
<organism evidence="6 7">
    <name type="scientific">Guillardia theta (strain CCMP2712)</name>
    <name type="common">Cryptophyte</name>
    <dbReference type="NCBI Taxonomy" id="905079"/>
    <lineage>
        <taxon>Eukaryota</taxon>
        <taxon>Cryptophyceae</taxon>
        <taxon>Pyrenomonadales</taxon>
        <taxon>Geminigeraceae</taxon>
        <taxon>Guillardia</taxon>
    </lineage>
</organism>
<dbReference type="PANTHER" id="PTHR47128:SF2">
    <property type="entry name" value="PROTEIN HIGH CHLOROPHYLL FLUORESCENCE PHENOTYPE 244, CHLOROPLASTIC"/>
    <property type="match status" value="1"/>
</dbReference>
<sequence length="314" mass="35882">MSLLVIGATGTLGRQIVRRALDEGYEVSCLVRNLRKAYFLKEWGAELLYGDLSLPETLPTNLTKITAIIDASTARPSDPYKAEKIDLEGKIALVEAAKVAGIKRFVFFSVLNAQNYRHLPLVNLKCRMEEYLQTSELEYTTFQLSGFFQGLISQYAIPILEKQTIWITGEYTKINYIDTNDIAKFAVRSLSLNGTIKRTIPLVGLKSWNSEEIIQLCERLSGQKANITKIPLQLLVFFKYLTGFFEWTTNISERLAFAEVLNARQDITSEMASTYSQFGFEPNDITSLESYMQDYFGRILRRLKELSDERERTL</sequence>
<evidence type="ECO:0000313" key="7">
    <source>
        <dbReference type="Proteomes" id="UP000011087"/>
    </source>
</evidence>
<proteinExistence type="predicted"/>
<dbReference type="GO" id="GO:0009523">
    <property type="term" value="C:photosystem II"/>
    <property type="evidence" value="ECO:0007669"/>
    <property type="project" value="UniProtKB-KW"/>
</dbReference>
<feature type="domain" description="NmrA-like" evidence="5">
    <location>
        <begin position="3"/>
        <end position="244"/>
    </location>
</feature>
<keyword evidence="2" id="KW-0602">Photosynthesis</keyword>
<dbReference type="SMR" id="A0A0C3SG74"/>
<dbReference type="SUPFAM" id="SSF51735">
    <property type="entry name" value="NAD(P)-binding Rossmann-fold domains"/>
    <property type="match status" value="1"/>
</dbReference>
<evidence type="ECO:0000256" key="3">
    <source>
        <dbReference type="ARBA" id="ARBA00022640"/>
    </source>
</evidence>
<evidence type="ECO:0000256" key="4">
    <source>
        <dbReference type="ARBA" id="ARBA00023276"/>
    </source>
</evidence>
<dbReference type="CDD" id="cd05243">
    <property type="entry name" value="SDR_a5"/>
    <property type="match status" value="1"/>
</dbReference>
<reference evidence="6" key="3">
    <citation type="submission" date="2015-06" db="UniProtKB">
        <authorList>
            <consortium name="EnsemblProtists"/>
        </authorList>
    </citation>
    <scope>IDENTIFICATION</scope>
</reference>
<name>A0A0C3SG74_GUITC</name>
<dbReference type="Pfam" id="PF05368">
    <property type="entry name" value="NmrA"/>
    <property type="match status" value="1"/>
</dbReference>
<dbReference type="InterPro" id="IPR044256">
    <property type="entry name" value="HCF244-like"/>
</dbReference>
<accession>A0A0C3SG74</accession>
<dbReference type="AlphaFoldDB" id="A0A0C3SG74"/>